<comment type="similarity">
    <text evidence="2 10">Belongs to the germin family.</text>
</comment>
<comment type="subcellular location">
    <subcellularLocation>
        <location evidence="1 10">Secreted</location>
        <location evidence="1 10">Extracellular space</location>
        <location evidence="1 10">Apoplast</location>
    </subcellularLocation>
</comment>
<evidence type="ECO:0000259" key="11">
    <source>
        <dbReference type="SMART" id="SM00835"/>
    </source>
</evidence>
<dbReference type="InterPro" id="IPR006045">
    <property type="entry name" value="Cupin_1"/>
</dbReference>
<evidence type="ECO:0000256" key="5">
    <source>
        <dbReference type="ARBA" id="ARBA00022723"/>
    </source>
</evidence>
<comment type="caution">
    <text evidence="12">The sequence shown here is derived from an EMBL/GenBank/DDBJ whole genome shotgun (WGS) entry which is preliminary data.</text>
</comment>
<feature type="binding site" evidence="8">
    <location>
        <position position="61"/>
    </location>
    <ligand>
        <name>oxalate</name>
        <dbReference type="ChEBI" id="CHEBI:30623"/>
    </ligand>
</feature>
<dbReference type="Gene3D" id="2.60.120.10">
    <property type="entry name" value="Jelly Rolls"/>
    <property type="match status" value="1"/>
</dbReference>
<sequence length="192" mass="20765">MNATILGDGFPCKPASSVTSHDFFFDGLKNEGNAKNSLGSSVTKGNVMAFPGLNTQGISMNRIDIDIGGINPPHSHPRAAEIGVVIQGHVKVGLITTENLEYSRLMLPGQIYVVPRGLVHFQLNVGQDKAFIVSAFNSHMPRTYVDGVDLFCAKPFVPYDVLTKTFHSDQSVLDNIYKAFPDSKCSSFSSVG</sequence>
<keyword evidence="5 8" id="KW-0479">Metal-binding</keyword>
<evidence type="ECO:0000256" key="4">
    <source>
        <dbReference type="ARBA" id="ARBA00022525"/>
    </source>
</evidence>
<feature type="domain" description="Cupin type-1" evidence="11">
    <location>
        <begin position="26"/>
        <end position="174"/>
    </location>
</feature>
<dbReference type="SMART" id="SM00835">
    <property type="entry name" value="Cupin_1"/>
    <property type="match status" value="1"/>
</dbReference>
<keyword evidence="7 8" id="KW-0464">Manganese</keyword>
<dbReference type="GO" id="GO:0030145">
    <property type="term" value="F:manganese ion binding"/>
    <property type="evidence" value="ECO:0007669"/>
    <property type="project" value="UniProtKB-UniRule"/>
</dbReference>
<feature type="binding site" evidence="8">
    <location>
        <position position="71"/>
    </location>
    <ligand>
        <name>oxalate</name>
        <dbReference type="ChEBI" id="CHEBI:30623"/>
    </ligand>
</feature>
<dbReference type="PROSITE" id="PS00725">
    <property type="entry name" value="GERMIN"/>
    <property type="match status" value="1"/>
</dbReference>
<evidence type="ECO:0000256" key="10">
    <source>
        <dbReference type="RuleBase" id="RU366015"/>
    </source>
</evidence>
<dbReference type="InterPro" id="IPR001929">
    <property type="entry name" value="Germin"/>
</dbReference>
<feature type="binding site" evidence="9">
    <location>
        <position position="74"/>
    </location>
    <ligand>
        <name>Mn(2+)</name>
        <dbReference type="ChEBI" id="CHEBI:29035"/>
    </ligand>
</feature>
<evidence type="ECO:0000256" key="7">
    <source>
        <dbReference type="ARBA" id="ARBA00023211"/>
    </source>
</evidence>
<dbReference type="Pfam" id="PF00190">
    <property type="entry name" value="Cupin_1"/>
    <property type="match status" value="1"/>
</dbReference>
<evidence type="ECO:0000256" key="3">
    <source>
        <dbReference type="ARBA" id="ARBA00022523"/>
    </source>
</evidence>
<keyword evidence="3 10" id="KW-0052">Apoplast</keyword>
<accession>A0AAV6Y2D8</accession>
<evidence type="ECO:0000256" key="2">
    <source>
        <dbReference type="ARBA" id="ARBA00007456"/>
    </source>
</evidence>
<name>A0AAV6Y2D8_9LAMI</name>
<feature type="binding site" evidence="9">
    <location>
        <position position="76"/>
    </location>
    <ligand>
        <name>Mn(2+)</name>
        <dbReference type="ChEBI" id="CHEBI:29035"/>
    </ligand>
</feature>
<dbReference type="CDD" id="cd02241">
    <property type="entry name" value="cupin_OxOx"/>
    <property type="match status" value="1"/>
</dbReference>
<dbReference type="AlphaFoldDB" id="A0AAV6Y2D8"/>
<evidence type="ECO:0000256" key="1">
    <source>
        <dbReference type="ARBA" id="ARBA00004271"/>
    </source>
</evidence>
<feature type="binding site" evidence="8">
    <location>
        <position position="81"/>
    </location>
    <ligand>
        <name>oxalate</name>
        <dbReference type="ChEBI" id="CHEBI:30623"/>
    </ligand>
</feature>
<evidence type="ECO:0000256" key="6">
    <source>
        <dbReference type="ARBA" id="ARBA00023157"/>
    </source>
</evidence>
<evidence type="ECO:0000256" key="9">
    <source>
        <dbReference type="PIRSR" id="PIRSR601929-2"/>
    </source>
</evidence>
<dbReference type="SUPFAM" id="SSF51182">
    <property type="entry name" value="RmlC-like cupins"/>
    <property type="match status" value="1"/>
</dbReference>
<dbReference type="PRINTS" id="PR00325">
    <property type="entry name" value="GERMIN"/>
</dbReference>
<gene>
    <name evidence="12" type="ORF">BUALT_Bualt02G0147200</name>
</gene>
<feature type="binding site" evidence="9">
    <location>
        <position position="120"/>
    </location>
    <ligand>
        <name>Mn(2+)</name>
        <dbReference type="ChEBI" id="CHEBI:29035"/>
    </ligand>
</feature>
<dbReference type="PANTHER" id="PTHR31238">
    <property type="entry name" value="GERMIN-LIKE PROTEIN SUBFAMILY 3 MEMBER 3"/>
    <property type="match status" value="1"/>
</dbReference>
<evidence type="ECO:0000313" key="13">
    <source>
        <dbReference type="Proteomes" id="UP000826271"/>
    </source>
</evidence>
<reference evidence="12" key="1">
    <citation type="submission" date="2019-10" db="EMBL/GenBank/DDBJ databases">
        <authorList>
            <person name="Zhang R."/>
            <person name="Pan Y."/>
            <person name="Wang J."/>
            <person name="Ma R."/>
            <person name="Yu S."/>
        </authorList>
    </citation>
    <scope>NUCLEOTIDE SEQUENCE</scope>
    <source>
        <strain evidence="12">LA-IB0</strain>
        <tissue evidence="12">Leaf</tissue>
    </source>
</reference>
<keyword evidence="4 10" id="KW-0964">Secreted</keyword>
<feature type="binding site" evidence="8">
    <location>
        <position position="76"/>
    </location>
    <ligand>
        <name>oxalate</name>
        <dbReference type="ChEBI" id="CHEBI:30623"/>
    </ligand>
</feature>
<feature type="binding site" evidence="9">
    <location>
        <position position="81"/>
    </location>
    <ligand>
        <name>Mn(2+)</name>
        <dbReference type="ChEBI" id="CHEBI:29035"/>
    </ligand>
</feature>
<dbReference type="GO" id="GO:0048046">
    <property type="term" value="C:apoplast"/>
    <property type="evidence" value="ECO:0007669"/>
    <property type="project" value="UniProtKB-SubCell"/>
</dbReference>
<dbReference type="EMBL" id="WHWC01000002">
    <property type="protein sequence ID" value="KAG8388648.1"/>
    <property type="molecule type" value="Genomic_DNA"/>
</dbReference>
<keyword evidence="6" id="KW-1015">Disulfide bond</keyword>
<evidence type="ECO:0000313" key="12">
    <source>
        <dbReference type="EMBL" id="KAG8388648.1"/>
    </source>
</evidence>
<dbReference type="Proteomes" id="UP000826271">
    <property type="component" value="Unassembled WGS sequence"/>
</dbReference>
<dbReference type="InterPro" id="IPR019780">
    <property type="entry name" value="Germin_Mn-BS"/>
</dbReference>
<proteinExistence type="inferred from homology"/>
<protein>
    <recommendedName>
        <fullName evidence="10">Germin-like protein</fullName>
    </recommendedName>
</protein>
<dbReference type="InterPro" id="IPR011051">
    <property type="entry name" value="RmlC_Cupin_sf"/>
</dbReference>
<keyword evidence="13" id="KW-1185">Reference proteome</keyword>
<dbReference type="InterPro" id="IPR014710">
    <property type="entry name" value="RmlC-like_jellyroll"/>
</dbReference>
<organism evidence="12 13">
    <name type="scientific">Buddleja alternifolia</name>
    <dbReference type="NCBI Taxonomy" id="168488"/>
    <lineage>
        <taxon>Eukaryota</taxon>
        <taxon>Viridiplantae</taxon>
        <taxon>Streptophyta</taxon>
        <taxon>Embryophyta</taxon>
        <taxon>Tracheophyta</taxon>
        <taxon>Spermatophyta</taxon>
        <taxon>Magnoliopsida</taxon>
        <taxon>eudicotyledons</taxon>
        <taxon>Gunneridae</taxon>
        <taxon>Pentapetalae</taxon>
        <taxon>asterids</taxon>
        <taxon>lamiids</taxon>
        <taxon>Lamiales</taxon>
        <taxon>Scrophulariaceae</taxon>
        <taxon>Buddlejeae</taxon>
        <taxon>Buddleja</taxon>
    </lineage>
</organism>
<evidence type="ECO:0000256" key="8">
    <source>
        <dbReference type="PIRSR" id="PIRSR601929-1"/>
    </source>
</evidence>